<proteinExistence type="predicted"/>
<dbReference type="STRING" id="1470563.SAMN05444000_12918"/>
<keyword evidence="3" id="KW-1185">Reference proteome</keyword>
<dbReference type="Proteomes" id="UP000183982">
    <property type="component" value="Unassembled WGS sequence"/>
</dbReference>
<keyword evidence="1" id="KW-0812">Transmembrane</keyword>
<evidence type="ECO:0008006" key="4">
    <source>
        <dbReference type="Google" id="ProtNLM"/>
    </source>
</evidence>
<reference evidence="3" key="1">
    <citation type="submission" date="2016-11" db="EMBL/GenBank/DDBJ databases">
        <authorList>
            <person name="Varghese N."/>
            <person name="Submissions S."/>
        </authorList>
    </citation>
    <scope>NUCLEOTIDE SEQUENCE [LARGE SCALE GENOMIC DNA]</scope>
    <source>
        <strain evidence="3">DSM 100564</strain>
    </source>
</reference>
<feature type="transmembrane region" description="Helical" evidence="1">
    <location>
        <begin position="60"/>
        <end position="78"/>
    </location>
</feature>
<keyword evidence="1" id="KW-1133">Transmembrane helix</keyword>
<dbReference type="EMBL" id="FQZQ01000029">
    <property type="protein sequence ID" value="SHK43438.1"/>
    <property type="molecule type" value="Genomic_DNA"/>
</dbReference>
<evidence type="ECO:0000256" key="1">
    <source>
        <dbReference type="SAM" id="Phobius"/>
    </source>
</evidence>
<feature type="transmembrane region" description="Helical" evidence="1">
    <location>
        <begin position="108"/>
        <end position="128"/>
    </location>
</feature>
<accession>A0A1M6SG13</accession>
<feature type="transmembrane region" description="Helical" evidence="1">
    <location>
        <begin position="21"/>
        <end position="44"/>
    </location>
</feature>
<evidence type="ECO:0000313" key="2">
    <source>
        <dbReference type="EMBL" id="SHK43438.1"/>
    </source>
</evidence>
<dbReference type="AlphaFoldDB" id="A0A1M6SG13"/>
<keyword evidence="1" id="KW-0472">Membrane</keyword>
<feature type="transmembrane region" description="Helical" evidence="1">
    <location>
        <begin position="83"/>
        <end position="102"/>
    </location>
</feature>
<gene>
    <name evidence="2" type="ORF">SAMN05444000_12918</name>
</gene>
<sequence>MQLMQTKRKIVLVRPATSESISLRHGVALVATGALAIAIVYLTLSPLQPTKLGGYVSDKAYHFIAFAALAFPTALLYARSLVWIIPAALLLGGIIELVQPYVGRSREGADWIADAFGIGFGVSIGLVIRKIIRKKN</sequence>
<dbReference type="RefSeq" id="WP_083599395.1">
    <property type="nucleotide sequence ID" value="NZ_FQZQ01000029.1"/>
</dbReference>
<protein>
    <recommendedName>
        <fullName evidence="4">VanZ like family protein</fullName>
    </recommendedName>
</protein>
<dbReference type="NCBIfam" id="NF037970">
    <property type="entry name" value="vanZ_1"/>
    <property type="match status" value="1"/>
</dbReference>
<evidence type="ECO:0000313" key="3">
    <source>
        <dbReference type="Proteomes" id="UP000183982"/>
    </source>
</evidence>
<name>A0A1M6SG13_9RHOB</name>
<organism evidence="2 3">
    <name type="scientific">Shimia gijangensis</name>
    <dbReference type="NCBI Taxonomy" id="1470563"/>
    <lineage>
        <taxon>Bacteria</taxon>
        <taxon>Pseudomonadati</taxon>
        <taxon>Pseudomonadota</taxon>
        <taxon>Alphaproteobacteria</taxon>
        <taxon>Rhodobacterales</taxon>
        <taxon>Roseobacteraceae</taxon>
    </lineage>
</organism>
<dbReference type="OrthoDB" id="582407at2"/>